<organism evidence="2 3">
    <name type="scientific">Suillus luteus UH-Slu-Lm8-n1</name>
    <dbReference type="NCBI Taxonomy" id="930992"/>
    <lineage>
        <taxon>Eukaryota</taxon>
        <taxon>Fungi</taxon>
        <taxon>Dikarya</taxon>
        <taxon>Basidiomycota</taxon>
        <taxon>Agaricomycotina</taxon>
        <taxon>Agaricomycetes</taxon>
        <taxon>Agaricomycetidae</taxon>
        <taxon>Boletales</taxon>
        <taxon>Suillineae</taxon>
        <taxon>Suillaceae</taxon>
        <taxon>Suillus</taxon>
    </lineage>
</organism>
<evidence type="ECO:0000313" key="2">
    <source>
        <dbReference type="EMBL" id="KIK46780.1"/>
    </source>
</evidence>
<dbReference type="OrthoDB" id="2355984at2759"/>
<sequence length="319" mass="35983">MSATAGSNANPSSQTQSLTRQGALGTSSQTDSKRLETSQQFMVKSCLASVDDYRNDRLTKTEAIVNIIGTVAGVVANTPEGSIATVAEPYATMLDKWDSEKARASGWPAGRFLLEENWSREGRTERGEPAQKRIKLDFSFIGKSEQLKPLSANLQRTNEILSNWSQDQKEVLRQVMYHSFVPEFHESGWVEIIAGRCIDLDVVHTIVATCQAVEKHTETLGKLEISYGAEIMKITTESEWIAAWLRAARALKFAFPHRRAELDAYFEYILRMFAQTKKAAHGQVILFDKAVRNRVGSSRRYELCDFDAFQDIRRKFFPS</sequence>
<reference evidence="2 3" key="1">
    <citation type="submission" date="2014-04" db="EMBL/GenBank/DDBJ databases">
        <authorList>
            <consortium name="DOE Joint Genome Institute"/>
            <person name="Kuo A."/>
            <person name="Ruytinx J."/>
            <person name="Rineau F."/>
            <person name="Colpaert J."/>
            <person name="Kohler A."/>
            <person name="Nagy L.G."/>
            <person name="Floudas D."/>
            <person name="Copeland A."/>
            <person name="Barry K.W."/>
            <person name="Cichocki N."/>
            <person name="Veneault-Fourrey C."/>
            <person name="LaButti K."/>
            <person name="Lindquist E.A."/>
            <person name="Lipzen A."/>
            <person name="Lundell T."/>
            <person name="Morin E."/>
            <person name="Murat C."/>
            <person name="Sun H."/>
            <person name="Tunlid A."/>
            <person name="Henrissat B."/>
            <person name="Grigoriev I.V."/>
            <person name="Hibbett D.S."/>
            <person name="Martin F."/>
            <person name="Nordberg H.P."/>
            <person name="Cantor M.N."/>
            <person name="Hua S.X."/>
        </authorList>
    </citation>
    <scope>NUCLEOTIDE SEQUENCE [LARGE SCALE GENOMIC DNA]</scope>
    <source>
        <strain evidence="2 3">UH-Slu-Lm8-n1</strain>
    </source>
</reference>
<dbReference type="HOGENOM" id="CLU_872031_0_0_1"/>
<proteinExistence type="predicted"/>
<evidence type="ECO:0000256" key="1">
    <source>
        <dbReference type="SAM" id="MobiDB-lite"/>
    </source>
</evidence>
<keyword evidence="3" id="KW-1185">Reference proteome</keyword>
<dbReference type="EMBL" id="KN835155">
    <property type="protein sequence ID" value="KIK46780.1"/>
    <property type="molecule type" value="Genomic_DNA"/>
</dbReference>
<dbReference type="InParanoid" id="A0A0D0A9A4"/>
<dbReference type="STRING" id="930992.A0A0D0A9A4"/>
<evidence type="ECO:0000313" key="3">
    <source>
        <dbReference type="Proteomes" id="UP000054485"/>
    </source>
</evidence>
<accession>A0A0D0A9A4</accession>
<dbReference type="AlphaFoldDB" id="A0A0D0A9A4"/>
<feature type="region of interest" description="Disordered" evidence="1">
    <location>
        <begin position="1"/>
        <end position="36"/>
    </location>
</feature>
<protein>
    <submittedName>
        <fullName evidence="2">Uncharacterized protein</fullName>
    </submittedName>
</protein>
<dbReference type="Proteomes" id="UP000054485">
    <property type="component" value="Unassembled WGS sequence"/>
</dbReference>
<name>A0A0D0A9A4_9AGAM</name>
<reference evidence="3" key="2">
    <citation type="submission" date="2015-01" db="EMBL/GenBank/DDBJ databases">
        <title>Evolutionary Origins and Diversification of the Mycorrhizal Mutualists.</title>
        <authorList>
            <consortium name="DOE Joint Genome Institute"/>
            <consortium name="Mycorrhizal Genomics Consortium"/>
            <person name="Kohler A."/>
            <person name="Kuo A."/>
            <person name="Nagy L.G."/>
            <person name="Floudas D."/>
            <person name="Copeland A."/>
            <person name="Barry K.W."/>
            <person name="Cichocki N."/>
            <person name="Veneault-Fourrey C."/>
            <person name="LaButti K."/>
            <person name="Lindquist E.A."/>
            <person name="Lipzen A."/>
            <person name="Lundell T."/>
            <person name="Morin E."/>
            <person name="Murat C."/>
            <person name="Riley R."/>
            <person name="Ohm R."/>
            <person name="Sun H."/>
            <person name="Tunlid A."/>
            <person name="Henrissat B."/>
            <person name="Grigoriev I.V."/>
            <person name="Hibbett D.S."/>
            <person name="Martin F."/>
        </authorList>
    </citation>
    <scope>NUCLEOTIDE SEQUENCE [LARGE SCALE GENOMIC DNA]</scope>
    <source>
        <strain evidence="3">UH-Slu-Lm8-n1</strain>
    </source>
</reference>
<feature type="compositionally biased region" description="Polar residues" evidence="1">
    <location>
        <begin position="1"/>
        <end position="30"/>
    </location>
</feature>
<gene>
    <name evidence="2" type="ORF">CY34DRAFT_104902</name>
</gene>